<dbReference type="InterPro" id="IPR029479">
    <property type="entry name" value="Nitroreductase"/>
</dbReference>
<evidence type="ECO:0000313" key="5">
    <source>
        <dbReference type="Proteomes" id="UP000247523"/>
    </source>
</evidence>
<gene>
    <name evidence="4" type="ORF">C8E03_102391</name>
</gene>
<dbReference type="AlphaFoldDB" id="A0A318EVQ3"/>
<keyword evidence="2" id="KW-0560">Oxidoreductase</keyword>
<dbReference type="PANTHER" id="PTHR43673:SF10">
    <property type="entry name" value="NADH DEHYDROGENASE_NAD(P)H NITROREDUCTASE XCC3605-RELATED"/>
    <property type="match status" value="1"/>
</dbReference>
<dbReference type="InterPro" id="IPR000415">
    <property type="entry name" value="Nitroreductase-like"/>
</dbReference>
<comment type="caution">
    <text evidence="4">The sequence shown here is derived from an EMBL/GenBank/DDBJ whole genome shotgun (WGS) entry which is preliminary data.</text>
</comment>
<dbReference type="Proteomes" id="UP000247523">
    <property type="component" value="Unassembled WGS sequence"/>
</dbReference>
<evidence type="ECO:0000259" key="3">
    <source>
        <dbReference type="Pfam" id="PF00881"/>
    </source>
</evidence>
<protein>
    <submittedName>
        <fullName evidence="4">Nitroreductase</fullName>
    </submittedName>
</protein>
<proteinExistence type="inferred from homology"/>
<dbReference type="PANTHER" id="PTHR43673">
    <property type="entry name" value="NAD(P)H NITROREDUCTASE YDGI-RELATED"/>
    <property type="match status" value="1"/>
</dbReference>
<dbReference type="EMBL" id="QICS01000002">
    <property type="protein sequence ID" value="PXV93620.1"/>
    <property type="molecule type" value="Genomic_DNA"/>
</dbReference>
<dbReference type="Pfam" id="PF00881">
    <property type="entry name" value="Nitroreductase"/>
    <property type="match status" value="1"/>
</dbReference>
<dbReference type="Gene3D" id="3.40.109.10">
    <property type="entry name" value="NADH Oxidase"/>
    <property type="match status" value="1"/>
</dbReference>
<accession>A0A318EVQ3</accession>
<feature type="domain" description="Nitroreductase" evidence="3">
    <location>
        <begin position="8"/>
        <end position="158"/>
    </location>
</feature>
<sequence length="178" mass="20209">MMNTIECIKSRRSVRKFTDLTVSHKILEQIVDAASFSPSWKNTQISRYVVIEDDKIKQRIMEYANEHNRIIIADAKTLVVVTYIKNRSGYERDGSFTTKKGEGWQMFDVGVASQTFCLAAHELGISSVIMGIFDAVEIAKIINLPQDREVGALIAIGYEKEHPIAPKRKSVNELIEYK</sequence>
<organism evidence="4 5">
    <name type="scientific">Lachnotalea glycerini</name>
    <dbReference type="NCBI Taxonomy" id="1763509"/>
    <lineage>
        <taxon>Bacteria</taxon>
        <taxon>Bacillati</taxon>
        <taxon>Bacillota</taxon>
        <taxon>Clostridia</taxon>
        <taxon>Lachnospirales</taxon>
        <taxon>Lachnospiraceae</taxon>
        <taxon>Lachnotalea</taxon>
    </lineage>
</organism>
<dbReference type="GO" id="GO:0016491">
    <property type="term" value="F:oxidoreductase activity"/>
    <property type="evidence" value="ECO:0007669"/>
    <property type="project" value="UniProtKB-KW"/>
</dbReference>
<evidence type="ECO:0000256" key="1">
    <source>
        <dbReference type="ARBA" id="ARBA00007118"/>
    </source>
</evidence>
<evidence type="ECO:0000313" key="4">
    <source>
        <dbReference type="EMBL" id="PXV93620.1"/>
    </source>
</evidence>
<dbReference type="SUPFAM" id="SSF55469">
    <property type="entry name" value="FMN-dependent nitroreductase-like"/>
    <property type="match status" value="1"/>
</dbReference>
<comment type="similarity">
    <text evidence="1">Belongs to the nitroreductase family.</text>
</comment>
<name>A0A318EVQ3_9FIRM</name>
<reference evidence="4 5" key="1">
    <citation type="submission" date="2018-05" db="EMBL/GenBank/DDBJ databases">
        <title>Genomic Encyclopedia of Type Strains, Phase IV (KMG-IV): sequencing the most valuable type-strain genomes for metagenomic binning, comparative biology and taxonomic classification.</title>
        <authorList>
            <person name="Goeker M."/>
        </authorList>
    </citation>
    <scope>NUCLEOTIDE SEQUENCE [LARGE SCALE GENOMIC DNA]</scope>
    <source>
        <strain evidence="4 5">DSM 28816</strain>
    </source>
</reference>
<evidence type="ECO:0000256" key="2">
    <source>
        <dbReference type="ARBA" id="ARBA00023002"/>
    </source>
</evidence>